<feature type="region of interest" description="Disordered" evidence="2">
    <location>
        <begin position="491"/>
        <end position="514"/>
    </location>
</feature>
<dbReference type="EMBL" id="AZNF01000009">
    <property type="protein sequence ID" value="KID64070.1"/>
    <property type="molecule type" value="Genomic_DNA"/>
</dbReference>
<dbReference type="InterPro" id="IPR049900">
    <property type="entry name" value="PKS_mFAS_DH"/>
</dbReference>
<dbReference type="OrthoDB" id="329835at2759"/>
<dbReference type="Pfam" id="PF23114">
    <property type="entry name" value="NAD-bd_HRPKS_sdrA"/>
    <property type="match status" value="1"/>
</dbReference>
<evidence type="ECO:0000259" key="3">
    <source>
        <dbReference type="PROSITE" id="PS52019"/>
    </source>
</evidence>
<dbReference type="InterPro" id="IPR049551">
    <property type="entry name" value="PKS_DH_C"/>
</dbReference>
<name>A0A0B4EPY1_METAF</name>
<dbReference type="InterPro" id="IPR056501">
    <property type="entry name" value="NAD-bd_HRPKS_sdrA"/>
</dbReference>
<evidence type="ECO:0000313" key="4">
    <source>
        <dbReference type="EMBL" id="KID64070.1"/>
    </source>
</evidence>
<evidence type="ECO:0000313" key="5">
    <source>
        <dbReference type="Proteomes" id="UP000031186"/>
    </source>
</evidence>
<feature type="region of interest" description="N-terminal hotdog fold" evidence="1">
    <location>
        <begin position="1"/>
        <end position="86"/>
    </location>
</feature>
<dbReference type="VEuPathDB" id="FungiDB:MAN_07241"/>
<organism evidence="4 5">
    <name type="scientific">Metarhizium anisopliae (strain ARSEF 549)</name>
    <dbReference type="NCBI Taxonomy" id="3151832"/>
    <lineage>
        <taxon>Eukaryota</taxon>
        <taxon>Fungi</taxon>
        <taxon>Dikarya</taxon>
        <taxon>Ascomycota</taxon>
        <taxon>Pezizomycotina</taxon>
        <taxon>Sordariomycetes</taxon>
        <taxon>Hypocreomycetidae</taxon>
        <taxon>Hypocreales</taxon>
        <taxon>Clavicipitaceae</taxon>
        <taxon>Metarhizium</taxon>
    </lineage>
</organism>
<keyword evidence="5" id="KW-1185">Reference proteome</keyword>
<evidence type="ECO:0000256" key="2">
    <source>
        <dbReference type="SAM" id="MobiDB-lite"/>
    </source>
</evidence>
<comment type="caution">
    <text evidence="4">The sequence shown here is derived from an EMBL/GenBank/DDBJ whole genome shotgun (WGS) entry which is preliminary data.</text>
</comment>
<accession>A0A0B4EPY1</accession>
<dbReference type="Proteomes" id="UP000031186">
    <property type="component" value="Unassembled WGS sequence"/>
</dbReference>
<feature type="domain" description="PKS/mFAS DH" evidence="3">
    <location>
        <begin position="1"/>
        <end position="244"/>
    </location>
</feature>
<dbReference type="InterPro" id="IPR042104">
    <property type="entry name" value="PKS_dehydratase_sf"/>
</dbReference>
<reference evidence="4 5" key="1">
    <citation type="journal article" date="2014" name="Proc. Natl. Acad. Sci. U.S.A.">
        <title>Trajectory and genomic determinants of fungal-pathogen speciation and host adaptation.</title>
        <authorList>
            <person name="Hu X."/>
            <person name="Xiao G."/>
            <person name="Zheng P."/>
            <person name="Shang Y."/>
            <person name="Su Y."/>
            <person name="Zhang X."/>
            <person name="Liu X."/>
            <person name="Zhan S."/>
            <person name="St Leger R.J."/>
            <person name="Wang C."/>
        </authorList>
    </citation>
    <scope>NUCLEOTIDE SEQUENCE [LARGE SCALE GENOMIC DNA]</scope>
    <source>
        <strain evidence="4 5">ARSEF 549</strain>
    </source>
</reference>
<dbReference type="PROSITE" id="PS52019">
    <property type="entry name" value="PKS_MFAS_DH"/>
    <property type="match status" value="1"/>
</dbReference>
<gene>
    <name evidence="4" type="ORF">MAN_07241</name>
</gene>
<sequence length="514" mass="55455">MATTEAVTQMNETSSSPVEIRGYTFRDVTIKAALTIPDDNDGIETLFSLRPSVHIDWWAFQVSSWSQDGYWRSHMTGIIDINVKAPGHDAAPHGQGVEPGVEGRRIRLRTVFLGYAGHSHRRQAFPAVASSVVKKTSDLIEGKSRYVLHPSTIDSCLQLTIVSIYAGKMEDMTCGSVPVQVDEVSLWPPTKAQLENPKANAYPWTEERGVRLTINETQLVGSDGQLLLSLEASPVKSVGLADPVALADWENPGGRVLEFGALNQATELINYTSTATARSTGAESRPIRPHHSRHSDRSLKLASLFAPGGRIVSDQSTLSSLGKDFSILNLSNGFAIATAMTEQKTSGINGVHTRSIAIIYQHVVVTCDLEGPLLLELEPSELAGLQNLVSNASSDTWVTAGGLMKGATPEEAMASGVARSVTSEMASLDFTTLDLGLGSTTTDYVIDEIVRALDRQIHHTKSMEPGYYLTDGLVYISRLVPDATLNQEYGPQNSIPKATPFKPSDKLVATAKAG</sequence>
<protein>
    <submittedName>
        <fullName evidence="4">Beta-ketoacyl synthase</fullName>
    </submittedName>
</protein>
<comment type="caution">
    <text evidence="1">Lacks conserved residue(s) required for the propagation of feature annotation.</text>
</comment>
<proteinExistence type="predicted"/>
<feature type="non-terminal residue" evidence="4">
    <location>
        <position position="1"/>
    </location>
</feature>
<dbReference type="HOGENOM" id="CLU_530047_0_0_1"/>
<dbReference type="Gene3D" id="3.10.129.110">
    <property type="entry name" value="Polyketide synthase dehydratase"/>
    <property type="match status" value="1"/>
</dbReference>
<dbReference type="Pfam" id="PF14765">
    <property type="entry name" value="PS-DH"/>
    <property type="match status" value="1"/>
</dbReference>
<dbReference type="AlphaFoldDB" id="A0A0B4EPY1"/>
<evidence type="ECO:0000256" key="1">
    <source>
        <dbReference type="PROSITE-ProRule" id="PRU01363"/>
    </source>
</evidence>
<feature type="region of interest" description="C-terminal hotdog fold" evidence="1">
    <location>
        <begin position="101"/>
        <end position="244"/>
    </location>
</feature>